<feature type="active site" description="Nucleophile" evidence="4">
    <location>
        <position position="79"/>
    </location>
</feature>
<proteinExistence type="inferred from homology"/>
<dbReference type="InterPro" id="IPR002641">
    <property type="entry name" value="PNPLA_dom"/>
</dbReference>
<evidence type="ECO:0000256" key="6">
    <source>
        <dbReference type="SAM" id="SignalP"/>
    </source>
</evidence>
<dbReference type="FunFam" id="3.40.1090.10:FF:000061">
    <property type="entry name" value="Patatin"/>
    <property type="match status" value="1"/>
</dbReference>
<gene>
    <name evidence="8" type="ORF">RIF29_18321</name>
</gene>
<dbReference type="GO" id="GO:0004620">
    <property type="term" value="F:phospholipase activity"/>
    <property type="evidence" value="ECO:0007669"/>
    <property type="project" value="TreeGrafter"/>
</dbReference>
<dbReference type="Pfam" id="PF01734">
    <property type="entry name" value="Patatin"/>
    <property type="match status" value="1"/>
</dbReference>
<dbReference type="PANTHER" id="PTHR32176">
    <property type="entry name" value="XYLOSE ISOMERASE"/>
    <property type="match status" value="1"/>
</dbReference>
<evidence type="ECO:0000259" key="7">
    <source>
        <dbReference type="PROSITE" id="PS51635"/>
    </source>
</evidence>
<keyword evidence="4 5" id="KW-0378">Hydrolase</keyword>
<feature type="signal peptide" evidence="6">
    <location>
        <begin position="1"/>
        <end position="21"/>
    </location>
</feature>
<feature type="domain" description="PNPLA" evidence="7">
    <location>
        <begin position="36"/>
        <end position="231"/>
    </location>
</feature>
<comment type="similarity">
    <text evidence="1 5">Belongs to the patatin family.</text>
</comment>
<dbReference type="AlphaFoldDB" id="A0AAN9FPP1"/>
<dbReference type="EMBL" id="JAYWIO010000003">
    <property type="protein sequence ID" value="KAK7277170.1"/>
    <property type="molecule type" value="Genomic_DNA"/>
</dbReference>
<dbReference type="InterPro" id="IPR016035">
    <property type="entry name" value="Acyl_Trfase/lysoPLipase"/>
</dbReference>
<feature type="active site" description="Proton acceptor" evidence="4">
    <location>
        <position position="218"/>
    </location>
</feature>
<keyword evidence="3 4" id="KW-0443">Lipid metabolism</keyword>
<feature type="short sequence motif" description="GXSXG" evidence="4">
    <location>
        <begin position="77"/>
        <end position="81"/>
    </location>
</feature>
<dbReference type="PANTHER" id="PTHR32176:SF33">
    <property type="entry name" value="PATATIN"/>
    <property type="match status" value="1"/>
</dbReference>
<feature type="short sequence motif" description="DGA/G" evidence="4">
    <location>
        <begin position="218"/>
        <end position="220"/>
    </location>
</feature>
<evidence type="ECO:0000313" key="8">
    <source>
        <dbReference type="EMBL" id="KAK7277170.1"/>
    </source>
</evidence>
<dbReference type="PROSITE" id="PS51635">
    <property type="entry name" value="PNPLA"/>
    <property type="match status" value="1"/>
</dbReference>
<dbReference type="SUPFAM" id="SSF52151">
    <property type="entry name" value="FabD/lysophospholipase-like"/>
    <property type="match status" value="1"/>
</dbReference>
<comment type="domain">
    <text evidence="5">The nitrogen atoms of the two glycine residues in the GGXR motif define the oxyanion hole, and stabilize the oxyanion that forms during the nucleophilic attack by the catalytic serine during substrate cleavage.</text>
</comment>
<dbReference type="EC" id="3.1.1.-" evidence="5"/>
<organism evidence="8 9">
    <name type="scientific">Crotalaria pallida</name>
    <name type="common">Smooth rattlebox</name>
    <name type="synonym">Crotalaria striata</name>
    <dbReference type="NCBI Taxonomy" id="3830"/>
    <lineage>
        <taxon>Eukaryota</taxon>
        <taxon>Viridiplantae</taxon>
        <taxon>Streptophyta</taxon>
        <taxon>Embryophyta</taxon>
        <taxon>Tracheophyta</taxon>
        <taxon>Spermatophyta</taxon>
        <taxon>Magnoliopsida</taxon>
        <taxon>eudicotyledons</taxon>
        <taxon>Gunneridae</taxon>
        <taxon>Pentapetalae</taxon>
        <taxon>rosids</taxon>
        <taxon>fabids</taxon>
        <taxon>Fabales</taxon>
        <taxon>Fabaceae</taxon>
        <taxon>Papilionoideae</taxon>
        <taxon>50 kb inversion clade</taxon>
        <taxon>genistoids sensu lato</taxon>
        <taxon>core genistoids</taxon>
        <taxon>Crotalarieae</taxon>
        <taxon>Crotalaria</taxon>
    </lineage>
</organism>
<sequence>MAAFLLSLFVIASQLIAGTFSTPLPPPFYGKTITILSIDGGGIRGIIPGVILDHLEKALKELDEEASLADYFDVIAGTSTGGLVTAMLTTPHPHDTYRPLFTAAEIVKFYKDYGPQIFTETSGWNASYPGPKYDGEALHNITRHFLKNTRLKQTLTNVVIPTFDLKKLHPVLFSSFKIKELPSLDAKLSDISIATSAFPTYFPPYYFKNHHTEFNLIDGGVAATNPAVAAVSEVIQQEKKKNPDFNGYNKILLLSVGCGTTKAEGRDAQSAAKLSATLWALSNLLTGTYDYGQKDLTDYYLATVFPAGLHTPPHNYLRIQEYNLDPSMSSIDNATQANLDNLEKVGKNLLNEPVSWMNVNTFVPENEPYQGTNAQALDSLAVILYEEKLLRLRKKSMEKRGRPFIESVAIPIQRSWKN</sequence>
<reference evidence="8 9" key="1">
    <citation type="submission" date="2024-01" db="EMBL/GenBank/DDBJ databases">
        <title>The genomes of 5 underutilized Papilionoideae crops provide insights into root nodulation and disease resistanc.</title>
        <authorList>
            <person name="Yuan L."/>
        </authorList>
    </citation>
    <scope>NUCLEOTIDE SEQUENCE [LARGE SCALE GENOMIC DNA]</scope>
    <source>
        <strain evidence="8">ZHUSHIDOU_FW_LH</strain>
        <tissue evidence="8">Leaf</tissue>
    </source>
</reference>
<evidence type="ECO:0000256" key="3">
    <source>
        <dbReference type="ARBA" id="ARBA00023098"/>
    </source>
</evidence>
<dbReference type="GO" id="GO:0016042">
    <property type="term" value="P:lipid catabolic process"/>
    <property type="evidence" value="ECO:0007669"/>
    <property type="project" value="UniProtKB-UniRule"/>
</dbReference>
<evidence type="ECO:0000313" key="9">
    <source>
        <dbReference type="Proteomes" id="UP001372338"/>
    </source>
</evidence>
<feature type="short sequence motif" description="GXGXXG" evidence="4">
    <location>
        <begin position="40"/>
        <end position="45"/>
    </location>
</feature>
<dbReference type="GO" id="GO:0047372">
    <property type="term" value="F:monoacylglycerol lipase activity"/>
    <property type="evidence" value="ECO:0007669"/>
    <property type="project" value="TreeGrafter"/>
</dbReference>
<accession>A0AAN9FPP1</accession>
<feature type="chain" id="PRO_5042886454" description="Patatin" evidence="6">
    <location>
        <begin position="22"/>
        <end position="418"/>
    </location>
</feature>
<keyword evidence="9" id="KW-1185">Reference proteome</keyword>
<dbReference type="Proteomes" id="UP001372338">
    <property type="component" value="Unassembled WGS sequence"/>
</dbReference>
<evidence type="ECO:0000256" key="2">
    <source>
        <dbReference type="ARBA" id="ARBA00022963"/>
    </source>
</evidence>
<evidence type="ECO:0000256" key="1">
    <source>
        <dbReference type="ARBA" id="ARBA00010240"/>
    </source>
</evidence>
<keyword evidence="6" id="KW-0732">Signal</keyword>
<protein>
    <recommendedName>
        <fullName evidence="5">Patatin</fullName>
        <ecNumber evidence="5">3.1.1.-</ecNumber>
    </recommendedName>
</protein>
<evidence type="ECO:0000256" key="5">
    <source>
        <dbReference type="RuleBase" id="RU361262"/>
    </source>
</evidence>
<comment type="function">
    <text evidence="5">Lipolytic acyl hydrolase (LAH).</text>
</comment>
<comment type="caution">
    <text evidence="8">The sequence shown here is derived from an EMBL/GenBank/DDBJ whole genome shotgun (WGS) entry which is preliminary data.</text>
</comment>
<evidence type="ECO:0000256" key="4">
    <source>
        <dbReference type="PROSITE-ProRule" id="PRU01161"/>
    </source>
</evidence>
<name>A0AAN9FPP1_CROPI</name>
<keyword evidence="2 4" id="KW-0442">Lipid degradation</keyword>
<dbReference type="Gene3D" id="3.40.1090.10">
    <property type="entry name" value="Cytosolic phospholipase A2 catalytic domain"/>
    <property type="match status" value="1"/>
</dbReference>